<evidence type="ECO:0000313" key="3">
    <source>
        <dbReference type="Proteomes" id="UP000283269"/>
    </source>
</evidence>
<proteinExistence type="predicted"/>
<evidence type="ECO:0008006" key="4">
    <source>
        <dbReference type="Google" id="ProtNLM"/>
    </source>
</evidence>
<dbReference type="AlphaFoldDB" id="A0A409XW82"/>
<dbReference type="Proteomes" id="UP000283269">
    <property type="component" value="Unassembled WGS sequence"/>
</dbReference>
<dbReference type="PANTHER" id="PTHR28251:SF1">
    <property type="entry name" value="V-TYPE ATPASE ASSEMBLY FACTOR PKR1"/>
    <property type="match status" value="1"/>
</dbReference>
<protein>
    <recommendedName>
        <fullName evidence="4">V-type ATPase assembly factor PKR1</fullName>
    </recommendedName>
</protein>
<dbReference type="InterPro" id="IPR013945">
    <property type="entry name" value="Pkr1"/>
</dbReference>
<dbReference type="OrthoDB" id="9626941at2759"/>
<evidence type="ECO:0000256" key="1">
    <source>
        <dbReference type="SAM" id="Phobius"/>
    </source>
</evidence>
<dbReference type="InParanoid" id="A0A409XW82"/>
<dbReference type="STRING" id="93625.A0A409XW82"/>
<evidence type="ECO:0000313" key="2">
    <source>
        <dbReference type="EMBL" id="PPQ95003.1"/>
    </source>
</evidence>
<comment type="caution">
    <text evidence="2">The sequence shown here is derived from an EMBL/GenBank/DDBJ whole genome shotgun (WGS) entry which is preliminary data.</text>
</comment>
<dbReference type="EMBL" id="NHYD01000156">
    <property type="protein sequence ID" value="PPQ95003.1"/>
    <property type="molecule type" value="Genomic_DNA"/>
</dbReference>
<dbReference type="PANTHER" id="PTHR28251">
    <property type="entry name" value="V-TYPE ATPASE ASSEMBLY FACTOR PKR1"/>
    <property type="match status" value="1"/>
</dbReference>
<organism evidence="2 3">
    <name type="scientific">Psilocybe cyanescens</name>
    <dbReference type="NCBI Taxonomy" id="93625"/>
    <lineage>
        <taxon>Eukaryota</taxon>
        <taxon>Fungi</taxon>
        <taxon>Dikarya</taxon>
        <taxon>Basidiomycota</taxon>
        <taxon>Agaricomycotina</taxon>
        <taxon>Agaricomycetes</taxon>
        <taxon>Agaricomycetidae</taxon>
        <taxon>Agaricales</taxon>
        <taxon>Agaricineae</taxon>
        <taxon>Strophariaceae</taxon>
        <taxon>Psilocybe</taxon>
    </lineage>
</organism>
<keyword evidence="3" id="KW-1185">Reference proteome</keyword>
<dbReference type="GO" id="GO:0005789">
    <property type="term" value="C:endoplasmic reticulum membrane"/>
    <property type="evidence" value="ECO:0007669"/>
    <property type="project" value="TreeGrafter"/>
</dbReference>
<feature type="transmembrane region" description="Helical" evidence="1">
    <location>
        <begin position="30"/>
        <end position="51"/>
    </location>
</feature>
<gene>
    <name evidence="2" type="ORF">CVT25_000240</name>
</gene>
<name>A0A409XW82_PSICY</name>
<accession>A0A409XW82</accession>
<keyword evidence="1" id="KW-0812">Transmembrane</keyword>
<keyword evidence="1" id="KW-1133">Transmembrane helix</keyword>
<sequence>MSELAPSPPSKDVPFVSTILQPGSSLHPTFLLFVDGAFTVLLVVFLILIFLTSGNPHIFALIAIELCLWASVKWFVNELKKVPIIEKGEKRGDDKEPESKKML</sequence>
<dbReference type="Pfam" id="PF08636">
    <property type="entry name" value="Pkr1"/>
    <property type="match status" value="1"/>
</dbReference>
<dbReference type="GO" id="GO:0070072">
    <property type="term" value="P:vacuolar proton-transporting V-type ATPase complex assembly"/>
    <property type="evidence" value="ECO:0007669"/>
    <property type="project" value="InterPro"/>
</dbReference>
<reference evidence="2 3" key="1">
    <citation type="journal article" date="2018" name="Evol. Lett.">
        <title>Horizontal gene cluster transfer increased hallucinogenic mushroom diversity.</title>
        <authorList>
            <person name="Reynolds H.T."/>
            <person name="Vijayakumar V."/>
            <person name="Gluck-Thaler E."/>
            <person name="Korotkin H.B."/>
            <person name="Matheny P.B."/>
            <person name="Slot J.C."/>
        </authorList>
    </citation>
    <scope>NUCLEOTIDE SEQUENCE [LARGE SCALE GENOMIC DNA]</scope>
    <source>
        <strain evidence="2 3">2631</strain>
    </source>
</reference>
<keyword evidence="1" id="KW-0472">Membrane</keyword>